<sequence>MNSKLSICVLGIWLSSAAFAESWDFYSTTPEQLAPTIRACVIAGDETGDRENCAGLFVEPCVIKRPDFRRCFGIESEAWRIVLDEEFKMTFIEASLHDELSDIQRPNFRRRAETVCRAQVKWQDFLDAEGNSQRAVSGAGTIGRDYAAAFYHNEISNRALSLRQTRALTLARADADLEVHRDRVGLSPSELRDIYGSWCDLETGEIK</sequence>
<gene>
    <name evidence="2" type="ORF">RZS32_014925</name>
</gene>
<name>A0ABZ2TEG8_9RHOB</name>
<protein>
    <recommendedName>
        <fullName evidence="4">DUF1311 domain-containing protein</fullName>
    </recommendedName>
</protein>
<keyword evidence="1" id="KW-0732">Signal</keyword>
<dbReference type="RefSeq" id="WP_317057751.1">
    <property type="nucleotide sequence ID" value="NZ_CP146606.1"/>
</dbReference>
<evidence type="ECO:0000256" key="1">
    <source>
        <dbReference type="SAM" id="SignalP"/>
    </source>
</evidence>
<dbReference type="Proteomes" id="UP001281305">
    <property type="component" value="Chromosome"/>
</dbReference>
<reference evidence="2 3" key="1">
    <citation type="submission" date="2024-02" db="EMBL/GenBank/DDBJ databases">
        <title>Roseovarius strain W115 nov., isolated from a marine algae.</title>
        <authorList>
            <person name="Lee M.W."/>
            <person name="Lee J.K."/>
            <person name="Kim J.M."/>
            <person name="Choi D.G."/>
            <person name="Baek J.H."/>
            <person name="Bayburt H."/>
            <person name="Jung J.J."/>
            <person name="Han D.M."/>
            <person name="Jeon C.O."/>
        </authorList>
    </citation>
    <scope>NUCLEOTIDE SEQUENCE [LARGE SCALE GENOMIC DNA]</scope>
    <source>
        <strain evidence="2 3">W115</strain>
    </source>
</reference>
<feature type="chain" id="PRO_5045938740" description="DUF1311 domain-containing protein" evidence="1">
    <location>
        <begin position="21"/>
        <end position="207"/>
    </location>
</feature>
<accession>A0ABZ2TEG8</accession>
<organism evidence="2 3">
    <name type="scientific">Roseovarius rhodophyticola</name>
    <dbReference type="NCBI Taxonomy" id="3080827"/>
    <lineage>
        <taxon>Bacteria</taxon>
        <taxon>Pseudomonadati</taxon>
        <taxon>Pseudomonadota</taxon>
        <taxon>Alphaproteobacteria</taxon>
        <taxon>Rhodobacterales</taxon>
        <taxon>Roseobacteraceae</taxon>
        <taxon>Roseovarius</taxon>
    </lineage>
</organism>
<feature type="signal peptide" evidence="1">
    <location>
        <begin position="1"/>
        <end position="20"/>
    </location>
</feature>
<evidence type="ECO:0008006" key="4">
    <source>
        <dbReference type="Google" id="ProtNLM"/>
    </source>
</evidence>
<dbReference type="EMBL" id="CP146606">
    <property type="protein sequence ID" value="WYK17679.1"/>
    <property type="molecule type" value="Genomic_DNA"/>
</dbReference>
<proteinExistence type="predicted"/>
<evidence type="ECO:0000313" key="3">
    <source>
        <dbReference type="Proteomes" id="UP001281305"/>
    </source>
</evidence>
<keyword evidence="3" id="KW-1185">Reference proteome</keyword>
<evidence type="ECO:0000313" key="2">
    <source>
        <dbReference type="EMBL" id="WYK17679.1"/>
    </source>
</evidence>